<dbReference type="RefSeq" id="XP_005833889.1">
    <property type="nucleotide sequence ID" value="XM_005833832.1"/>
</dbReference>
<reference evidence="11 13" key="1">
    <citation type="journal article" date="2012" name="Nature">
        <title>Algal genomes reveal evolutionary mosaicism and the fate of nucleomorphs.</title>
        <authorList>
            <consortium name="DOE Joint Genome Institute"/>
            <person name="Curtis B.A."/>
            <person name="Tanifuji G."/>
            <person name="Burki F."/>
            <person name="Gruber A."/>
            <person name="Irimia M."/>
            <person name="Maruyama S."/>
            <person name="Arias M.C."/>
            <person name="Ball S.G."/>
            <person name="Gile G.H."/>
            <person name="Hirakawa Y."/>
            <person name="Hopkins J.F."/>
            <person name="Kuo A."/>
            <person name="Rensing S.A."/>
            <person name="Schmutz J."/>
            <person name="Symeonidi A."/>
            <person name="Elias M."/>
            <person name="Eveleigh R.J."/>
            <person name="Herman E.K."/>
            <person name="Klute M.J."/>
            <person name="Nakayama T."/>
            <person name="Obornik M."/>
            <person name="Reyes-Prieto A."/>
            <person name="Armbrust E.V."/>
            <person name="Aves S.J."/>
            <person name="Beiko R.G."/>
            <person name="Coutinho P."/>
            <person name="Dacks J.B."/>
            <person name="Durnford D.G."/>
            <person name="Fast N.M."/>
            <person name="Green B.R."/>
            <person name="Grisdale C.J."/>
            <person name="Hempel F."/>
            <person name="Henrissat B."/>
            <person name="Hoppner M.P."/>
            <person name="Ishida K."/>
            <person name="Kim E."/>
            <person name="Koreny L."/>
            <person name="Kroth P.G."/>
            <person name="Liu Y."/>
            <person name="Malik S.B."/>
            <person name="Maier U.G."/>
            <person name="McRose D."/>
            <person name="Mock T."/>
            <person name="Neilson J.A."/>
            <person name="Onodera N.T."/>
            <person name="Poole A.M."/>
            <person name="Pritham E.J."/>
            <person name="Richards T.A."/>
            <person name="Rocap G."/>
            <person name="Roy S.W."/>
            <person name="Sarai C."/>
            <person name="Schaack S."/>
            <person name="Shirato S."/>
            <person name="Slamovits C.H."/>
            <person name="Spencer D.F."/>
            <person name="Suzuki S."/>
            <person name="Worden A.Z."/>
            <person name="Zauner S."/>
            <person name="Barry K."/>
            <person name="Bell C."/>
            <person name="Bharti A.K."/>
            <person name="Crow J.A."/>
            <person name="Grimwood J."/>
            <person name="Kramer R."/>
            <person name="Lindquist E."/>
            <person name="Lucas S."/>
            <person name="Salamov A."/>
            <person name="McFadden G.I."/>
            <person name="Lane C.E."/>
            <person name="Keeling P.J."/>
            <person name="Gray M.W."/>
            <person name="Grigoriev I.V."/>
            <person name="Archibald J.M."/>
        </authorList>
    </citation>
    <scope>NUCLEOTIDE SEQUENCE</scope>
    <source>
        <strain evidence="11 13">CCMP2712</strain>
    </source>
</reference>
<organism evidence="11">
    <name type="scientific">Guillardia theta (strain CCMP2712)</name>
    <name type="common">Cryptophyte</name>
    <dbReference type="NCBI Taxonomy" id="905079"/>
    <lineage>
        <taxon>Eukaryota</taxon>
        <taxon>Cryptophyceae</taxon>
        <taxon>Pyrenomonadales</taxon>
        <taxon>Geminigeraceae</taxon>
        <taxon>Guillardia</taxon>
    </lineage>
</organism>
<dbReference type="GO" id="GO:0006154">
    <property type="term" value="P:adenosine catabolic process"/>
    <property type="evidence" value="ECO:0007669"/>
    <property type="project" value="TreeGrafter"/>
</dbReference>
<dbReference type="OMA" id="RPQFKPY"/>
<comment type="catalytic activity">
    <reaction evidence="7">
        <text>N(6)-methyl-AMP + H2O + H(+) = IMP + methylamine</text>
        <dbReference type="Rhea" id="RHEA:16001"/>
        <dbReference type="ChEBI" id="CHEBI:15377"/>
        <dbReference type="ChEBI" id="CHEBI:15378"/>
        <dbReference type="ChEBI" id="CHEBI:58053"/>
        <dbReference type="ChEBI" id="CHEBI:59338"/>
        <dbReference type="ChEBI" id="CHEBI:144842"/>
    </reaction>
    <physiologicalReaction direction="left-to-right" evidence="7">
        <dbReference type="Rhea" id="RHEA:16002"/>
    </physiologicalReaction>
</comment>
<dbReference type="OrthoDB" id="272271at2759"/>
<evidence type="ECO:0000256" key="9">
    <source>
        <dbReference type="SAM" id="Phobius"/>
    </source>
</evidence>
<dbReference type="GO" id="GO:0009117">
    <property type="term" value="P:nucleotide metabolic process"/>
    <property type="evidence" value="ECO:0007669"/>
    <property type="project" value="UniProtKB-KW"/>
</dbReference>
<dbReference type="GO" id="GO:0046103">
    <property type="term" value="P:inosine biosynthetic process"/>
    <property type="evidence" value="ECO:0007669"/>
    <property type="project" value="TreeGrafter"/>
</dbReference>
<dbReference type="PANTHER" id="PTHR11409">
    <property type="entry name" value="ADENOSINE DEAMINASE"/>
    <property type="match status" value="1"/>
</dbReference>
<accession>L1JFJ0</accession>
<evidence type="ECO:0000256" key="5">
    <source>
        <dbReference type="ARBA" id="ARBA00022833"/>
    </source>
</evidence>
<sequence length="453" mass="50945">MADDKEEQQKSSKRTSWKPTRTSFVAETRQEPKHEVHPTSEYEVKLPRKVPISSSRRPLVDILSHDELCSLCHNIPKIELHAHLSGTVKESTLNELGRAKGLDISKMKFTLESLAATDSLEQTWKETVEAFDNIRKLTAYDLHVLRRIINEAIEMYAEDGCVYLELRTGLKHLPDRKTFLSEVISTINLAQGKHGIIVRLLVSVDRGASVEDARETISIAIDAYESQSKGGGQRGGGVLVGVEMGGNPLRGNWDELRPLFQQARDAGMRVSLHFAENKGHEEEHEKILEFRPDRLGHAVFMSKKITDKVLNTKTPVEVCITCHEAYYKVDRKKNVFGILKSHNHPAILCCDNACLLHTLLSKEWEVAIQTFKLTAEDVQHMVLDNVDAIFADSVTKQKLRVQCENRLKSLFTKSEAPRARKSGGGGWQSLLFLSLSAACLGGLYYLRVVKRAI</sequence>
<feature type="domain" description="Adenosine deaminase" evidence="10">
    <location>
        <begin position="76"/>
        <end position="400"/>
    </location>
</feature>
<evidence type="ECO:0000313" key="11">
    <source>
        <dbReference type="EMBL" id="EKX46909.1"/>
    </source>
</evidence>
<reference evidence="12" key="3">
    <citation type="submission" date="2016-03" db="UniProtKB">
        <authorList>
            <consortium name="EnsemblProtists"/>
        </authorList>
    </citation>
    <scope>IDENTIFICATION</scope>
</reference>
<dbReference type="InterPro" id="IPR001365">
    <property type="entry name" value="A_deaminase_dom"/>
</dbReference>
<evidence type="ECO:0000256" key="3">
    <source>
        <dbReference type="ARBA" id="ARBA00022723"/>
    </source>
</evidence>
<reference evidence="13" key="2">
    <citation type="submission" date="2012-11" db="EMBL/GenBank/DDBJ databases">
        <authorList>
            <person name="Kuo A."/>
            <person name="Curtis B.A."/>
            <person name="Tanifuji G."/>
            <person name="Burki F."/>
            <person name="Gruber A."/>
            <person name="Irimia M."/>
            <person name="Maruyama S."/>
            <person name="Arias M.C."/>
            <person name="Ball S.G."/>
            <person name="Gile G.H."/>
            <person name="Hirakawa Y."/>
            <person name="Hopkins J.F."/>
            <person name="Rensing S.A."/>
            <person name="Schmutz J."/>
            <person name="Symeonidi A."/>
            <person name="Elias M."/>
            <person name="Eveleigh R.J."/>
            <person name="Herman E.K."/>
            <person name="Klute M.J."/>
            <person name="Nakayama T."/>
            <person name="Obornik M."/>
            <person name="Reyes-Prieto A."/>
            <person name="Armbrust E.V."/>
            <person name="Aves S.J."/>
            <person name="Beiko R.G."/>
            <person name="Coutinho P."/>
            <person name="Dacks J.B."/>
            <person name="Durnford D.G."/>
            <person name="Fast N.M."/>
            <person name="Green B.R."/>
            <person name="Grisdale C."/>
            <person name="Hempe F."/>
            <person name="Henrissat B."/>
            <person name="Hoppner M.P."/>
            <person name="Ishida K.-I."/>
            <person name="Kim E."/>
            <person name="Koreny L."/>
            <person name="Kroth P.G."/>
            <person name="Liu Y."/>
            <person name="Malik S.-B."/>
            <person name="Maier U.G."/>
            <person name="McRose D."/>
            <person name="Mock T."/>
            <person name="Neilson J.A."/>
            <person name="Onodera N.T."/>
            <person name="Poole A.M."/>
            <person name="Pritham E.J."/>
            <person name="Richards T.A."/>
            <person name="Rocap G."/>
            <person name="Roy S.W."/>
            <person name="Sarai C."/>
            <person name="Schaack S."/>
            <person name="Shirato S."/>
            <person name="Slamovits C.H."/>
            <person name="Spencer D.F."/>
            <person name="Suzuki S."/>
            <person name="Worden A.Z."/>
            <person name="Zauner S."/>
            <person name="Barry K."/>
            <person name="Bell C."/>
            <person name="Bharti A.K."/>
            <person name="Crow J.A."/>
            <person name="Grimwood J."/>
            <person name="Kramer R."/>
            <person name="Lindquist E."/>
            <person name="Lucas S."/>
            <person name="Salamov A."/>
            <person name="McFadden G.I."/>
            <person name="Lane C.E."/>
            <person name="Keeling P.J."/>
            <person name="Gray M.W."/>
            <person name="Grigoriev I.V."/>
            <person name="Archibald J.M."/>
        </authorList>
    </citation>
    <scope>NUCLEOTIDE SEQUENCE</scope>
    <source>
        <strain evidence="13">CCMP2712</strain>
    </source>
</reference>
<dbReference type="GO" id="GO:0004000">
    <property type="term" value="F:adenosine deaminase activity"/>
    <property type="evidence" value="ECO:0007669"/>
    <property type="project" value="TreeGrafter"/>
</dbReference>
<dbReference type="EMBL" id="JH992992">
    <property type="protein sequence ID" value="EKX46909.1"/>
    <property type="molecule type" value="Genomic_DNA"/>
</dbReference>
<dbReference type="Proteomes" id="UP000011087">
    <property type="component" value="Unassembled WGS sequence"/>
</dbReference>
<proteinExistence type="inferred from homology"/>
<dbReference type="GeneID" id="17303659"/>
<feature type="compositionally biased region" description="Basic and acidic residues" evidence="8">
    <location>
        <begin position="28"/>
        <end position="41"/>
    </location>
</feature>
<evidence type="ECO:0000313" key="12">
    <source>
        <dbReference type="EnsemblProtists" id="EKX46909"/>
    </source>
</evidence>
<evidence type="ECO:0000256" key="6">
    <source>
        <dbReference type="ARBA" id="ARBA00023080"/>
    </source>
</evidence>
<comment type="cofactor">
    <cofactor evidence="1">
        <name>Zn(2+)</name>
        <dbReference type="ChEBI" id="CHEBI:29105"/>
    </cofactor>
</comment>
<keyword evidence="9" id="KW-0472">Membrane</keyword>
<dbReference type="PaxDb" id="55529-EKX46909"/>
<keyword evidence="6" id="KW-0546">Nucleotide metabolism</keyword>
<dbReference type="PANTHER" id="PTHR11409:SF42">
    <property type="entry name" value="ADENOSINE DEAMINASE-LIKE PROTEIN"/>
    <property type="match status" value="1"/>
</dbReference>
<dbReference type="InterPro" id="IPR006330">
    <property type="entry name" value="Ado/ade_deaminase"/>
</dbReference>
<keyword evidence="9" id="KW-1133">Transmembrane helix</keyword>
<keyword evidence="9" id="KW-0812">Transmembrane</keyword>
<keyword evidence="13" id="KW-1185">Reference proteome</keyword>
<evidence type="ECO:0000256" key="4">
    <source>
        <dbReference type="ARBA" id="ARBA00022801"/>
    </source>
</evidence>
<evidence type="ECO:0000256" key="1">
    <source>
        <dbReference type="ARBA" id="ARBA00001947"/>
    </source>
</evidence>
<dbReference type="InterPro" id="IPR032466">
    <property type="entry name" value="Metal_Hydrolase"/>
</dbReference>
<protein>
    <recommendedName>
        <fullName evidence="10">Adenosine deaminase domain-containing protein</fullName>
    </recommendedName>
</protein>
<name>L1JFJ0_GUITC</name>
<evidence type="ECO:0000259" key="10">
    <source>
        <dbReference type="Pfam" id="PF00962"/>
    </source>
</evidence>
<dbReference type="eggNOG" id="KOG1097">
    <property type="taxonomic scope" value="Eukaryota"/>
</dbReference>
<feature type="region of interest" description="Disordered" evidence="8">
    <location>
        <begin position="1"/>
        <end position="41"/>
    </location>
</feature>
<evidence type="ECO:0000256" key="8">
    <source>
        <dbReference type="SAM" id="MobiDB-lite"/>
    </source>
</evidence>
<dbReference type="KEGG" id="gtt:GUITHDRAFT_107262"/>
<dbReference type="SUPFAM" id="SSF51556">
    <property type="entry name" value="Metallo-dependent hydrolases"/>
    <property type="match status" value="1"/>
</dbReference>
<dbReference type="EnsemblProtists" id="EKX46909">
    <property type="protein sequence ID" value="EKX46909"/>
    <property type="gene ID" value="GUITHDRAFT_107262"/>
</dbReference>
<dbReference type="STRING" id="905079.L1JFJ0"/>
<dbReference type="GO" id="GO:0046872">
    <property type="term" value="F:metal ion binding"/>
    <property type="evidence" value="ECO:0007669"/>
    <property type="project" value="UniProtKB-KW"/>
</dbReference>
<gene>
    <name evidence="11" type="ORF">GUITHDRAFT_107262</name>
</gene>
<evidence type="ECO:0000313" key="13">
    <source>
        <dbReference type="Proteomes" id="UP000011087"/>
    </source>
</evidence>
<keyword evidence="3" id="KW-0479">Metal-binding</keyword>
<keyword evidence="4" id="KW-0378">Hydrolase</keyword>
<feature type="transmembrane region" description="Helical" evidence="9">
    <location>
        <begin position="427"/>
        <end position="446"/>
    </location>
</feature>
<dbReference type="Gene3D" id="3.20.20.140">
    <property type="entry name" value="Metal-dependent hydrolases"/>
    <property type="match status" value="1"/>
</dbReference>
<dbReference type="AlphaFoldDB" id="L1JFJ0"/>
<dbReference type="HOGENOM" id="CLU_039228_3_0_1"/>
<evidence type="ECO:0000256" key="2">
    <source>
        <dbReference type="ARBA" id="ARBA00006676"/>
    </source>
</evidence>
<dbReference type="Pfam" id="PF00962">
    <property type="entry name" value="A_deaminase"/>
    <property type="match status" value="1"/>
</dbReference>
<keyword evidence="5" id="KW-0862">Zinc</keyword>
<evidence type="ECO:0000256" key="7">
    <source>
        <dbReference type="ARBA" id="ARBA00048787"/>
    </source>
</evidence>
<comment type="similarity">
    <text evidence="2">Belongs to the metallo-dependent hydrolases superfamily. Adenosine and AMP deaminases family.</text>
</comment>